<dbReference type="RefSeq" id="WP_010484725.1">
    <property type="nucleotide sequence ID" value="NZ_AJLO02000016.1"/>
</dbReference>
<sequence>MKFTPAPLDGVCLIDLEPRSDDRGFFSRLFCQDEFAAHGLETNFLQFNTSFTRARHTLRGLHYQLGESAEVKVVKCTAGSLYDVVLDLRPDSPSFGKWFGAELSAENRRMMYVPRGCAHGFMSLTDDVEMLYFVSAAYNGQNERCVRWNDPRFGVEFPHTPLAISEKDATAPDFDPAWHLNTAVTNTPFPRS</sequence>
<evidence type="ECO:0000256" key="3">
    <source>
        <dbReference type="ARBA" id="ARBA00012098"/>
    </source>
</evidence>
<dbReference type="CDD" id="cd00438">
    <property type="entry name" value="cupin_RmlC"/>
    <property type="match status" value="1"/>
</dbReference>
<dbReference type="EC" id="5.1.3.13" evidence="3 7"/>
<evidence type="ECO:0000256" key="2">
    <source>
        <dbReference type="ARBA" id="ARBA00001997"/>
    </source>
</evidence>
<evidence type="ECO:0000256" key="1">
    <source>
        <dbReference type="ARBA" id="ARBA00001298"/>
    </source>
</evidence>
<dbReference type="AlphaFoldDB" id="A0A0L8ABS1"/>
<dbReference type="Proteomes" id="UP000036890">
    <property type="component" value="Unassembled WGS sequence"/>
</dbReference>
<dbReference type="InterPro" id="IPR014710">
    <property type="entry name" value="RmlC-like_jellyroll"/>
</dbReference>
<feature type="site" description="Participates in a stacking interaction with the thymidine ring of dTDP-4-oxo-6-deoxyglucose" evidence="6">
    <location>
        <position position="138"/>
    </location>
</feature>
<dbReference type="GO" id="GO:0008830">
    <property type="term" value="F:dTDP-4-dehydrorhamnose 3,5-epimerase activity"/>
    <property type="evidence" value="ECO:0007669"/>
    <property type="project" value="UniProtKB-UniRule"/>
</dbReference>
<evidence type="ECO:0000256" key="6">
    <source>
        <dbReference type="PIRSR" id="PIRSR600888-3"/>
    </source>
</evidence>
<comment type="catalytic activity">
    <reaction evidence="1 7">
        <text>dTDP-4-dehydro-6-deoxy-alpha-D-glucose = dTDP-4-dehydro-beta-L-rhamnose</text>
        <dbReference type="Rhea" id="RHEA:16969"/>
        <dbReference type="ChEBI" id="CHEBI:57649"/>
        <dbReference type="ChEBI" id="CHEBI:62830"/>
        <dbReference type="EC" id="5.1.3.13"/>
    </reaction>
</comment>
<dbReference type="OrthoDB" id="9800680at2"/>
<evidence type="ECO:0000313" key="9">
    <source>
        <dbReference type="Proteomes" id="UP000036890"/>
    </source>
</evidence>
<dbReference type="Pfam" id="PF00908">
    <property type="entry name" value="dTDP_sugar_isom"/>
    <property type="match status" value="1"/>
</dbReference>
<dbReference type="GO" id="GO:0019305">
    <property type="term" value="P:dTDP-rhamnose biosynthetic process"/>
    <property type="evidence" value="ECO:0007669"/>
    <property type="project" value="UniProtKB-UniRule"/>
</dbReference>
<dbReference type="InterPro" id="IPR000888">
    <property type="entry name" value="RmlC-like"/>
</dbReference>
<evidence type="ECO:0000256" key="7">
    <source>
        <dbReference type="RuleBase" id="RU364069"/>
    </source>
</evidence>
<dbReference type="PANTHER" id="PTHR21047">
    <property type="entry name" value="DTDP-6-DEOXY-D-GLUCOSE-3,5 EPIMERASE"/>
    <property type="match status" value="1"/>
</dbReference>
<proteinExistence type="inferred from homology"/>
<evidence type="ECO:0000256" key="4">
    <source>
        <dbReference type="ARBA" id="ARBA00019595"/>
    </source>
</evidence>
<feature type="active site" description="Proton donor" evidence="5">
    <location>
        <position position="132"/>
    </location>
</feature>
<evidence type="ECO:0000313" key="8">
    <source>
        <dbReference type="EMBL" id="KOE99755.1"/>
    </source>
</evidence>
<evidence type="ECO:0000256" key="5">
    <source>
        <dbReference type="PIRSR" id="PIRSR600888-1"/>
    </source>
</evidence>
<gene>
    <name evidence="8" type="ORF">W7K_07940</name>
</gene>
<dbReference type="GO" id="GO:0005829">
    <property type="term" value="C:cytosol"/>
    <property type="evidence" value="ECO:0007669"/>
    <property type="project" value="TreeGrafter"/>
</dbReference>
<comment type="caution">
    <text evidence="8">The sequence shown here is derived from an EMBL/GenBank/DDBJ whole genome shotgun (WGS) entry which is preliminary data.</text>
</comment>
<feature type="active site" description="Proton acceptor" evidence="5">
    <location>
        <position position="62"/>
    </location>
</feature>
<dbReference type="Gene3D" id="2.60.120.10">
    <property type="entry name" value="Jelly Rolls"/>
    <property type="match status" value="1"/>
</dbReference>
<comment type="similarity">
    <text evidence="7">Belongs to the dTDP-4-dehydrorhamnose 3,5-epimerase family.</text>
</comment>
<dbReference type="GeneID" id="86939778"/>
<keyword evidence="7" id="KW-0413">Isomerase</keyword>
<dbReference type="NCBIfam" id="TIGR01221">
    <property type="entry name" value="rmlC"/>
    <property type="match status" value="1"/>
</dbReference>
<dbReference type="EMBL" id="AJLO02000016">
    <property type="protein sequence ID" value="KOE99755.1"/>
    <property type="molecule type" value="Genomic_DNA"/>
</dbReference>
<dbReference type="UniPathway" id="UPA00124"/>
<comment type="function">
    <text evidence="2 7">Catalyzes the epimerization of the C3' and C5'positions of dTDP-6-deoxy-D-xylo-4-hexulose, forming dTDP-6-deoxy-L-lyxo-4-hexulose.</text>
</comment>
<reference evidence="8 9" key="1">
    <citation type="journal article" date="2012" name="J. Bacteriol.">
        <title>Genome sequence of a novel nicotine-degrading strain, Pseudomonas geniculata N1.</title>
        <authorList>
            <person name="Tang H."/>
            <person name="Yu H."/>
            <person name="Tai C."/>
            <person name="Huang K."/>
            <person name="Liu Y."/>
            <person name="Wang L."/>
            <person name="Yao Y."/>
            <person name="Wu G."/>
            <person name="Xu P."/>
        </authorList>
    </citation>
    <scope>NUCLEOTIDE SEQUENCE [LARGE SCALE GENOMIC DNA]</scope>
    <source>
        <strain evidence="8 9">N1</strain>
    </source>
</reference>
<comment type="pathway">
    <text evidence="7">Carbohydrate biosynthesis; dTDP-L-rhamnose biosynthesis.</text>
</comment>
<name>A0A0L8ABS1_9GAMM</name>
<dbReference type="InterPro" id="IPR011051">
    <property type="entry name" value="RmlC_Cupin_sf"/>
</dbReference>
<dbReference type="SUPFAM" id="SSF51182">
    <property type="entry name" value="RmlC-like cupins"/>
    <property type="match status" value="1"/>
</dbReference>
<protein>
    <recommendedName>
        <fullName evidence="4 7">dTDP-4-dehydrorhamnose 3,5-epimerase</fullName>
        <ecNumber evidence="3 7">5.1.3.13</ecNumber>
    </recommendedName>
    <alternativeName>
        <fullName evidence="7">Thymidine diphospho-4-keto-rhamnose 3,5-epimerase</fullName>
    </alternativeName>
</protein>
<comment type="subunit">
    <text evidence="7">Homodimer.</text>
</comment>
<dbReference type="GO" id="GO:0000271">
    <property type="term" value="P:polysaccharide biosynthetic process"/>
    <property type="evidence" value="ECO:0007669"/>
    <property type="project" value="TreeGrafter"/>
</dbReference>
<dbReference type="PANTHER" id="PTHR21047:SF2">
    <property type="entry name" value="THYMIDINE DIPHOSPHO-4-KETO-RHAMNOSE 3,5-EPIMERASE"/>
    <property type="match status" value="1"/>
</dbReference>
<organism evidence="8 9">
    <name type="scientific">Stenotrophomonas geniculata N1</name>
    <dbReference type="NCBI Taxonomy" id="1167641"/>
    <lineage>
        <taxon>Bacteria</taxon>
        <taxon>Pseudomonadati</taxon>
        <taxon>Pseudomonadota</taxon>
        <taxon>Gammaproteobacteria</taxon>
        <taxon>Lysobacterales</taxon>
        <taxon>Lysobacteraceae</taxon>
        <taxon>Stenotrophomonas</taxon>
    </lineage>
</organism>
<accession>A0A0L8ABS1</accession>